<reference evidence="3 4" key="1">
    <citation type="submission" date="2018-10" db="EMBL/GenBank/DDBJ databases">
        <title>Genome assembly for a Yunnan-Guizhou Plateau 3E fish, Anabarilius grahami (Regan), and its evolutionary and genetic applications.</title>
        <authorList>
            <person name="Jiang W."/>
        </authorList>
    </citation>
    <scope>NUCLEOTIDE SEQUENCE [LARGE SCALE GENOMIC DNA]</scope>
    <source>
        <strain evidence="3">AG-KIZ</strain>
        <tissue evidence="3">Muscle</tissue>
    </source>
</reference>
<keyword evidence="2" id="KW-1133">Transmembrane helix</keyword>
<evidence type="ECO:0000313" key="4">
    <source>
        <dbReference type="Proteomes" id="UP000281406"/>
    </source>
</evidence>
<dbReference type="Proteomes" id="UP000281406">
    <property type="component" value="Unassembled WGS sequence"/>
</dbReference>
<feature type="transmembrane region" description="Helical" evidence="2">
    <location>
        <begin position="6"/>
        <end position="24"/>
    </location>
</feature>
<organism evidence="3 4">
    <name type="scientific">Anabarilius grahami</name>
    <name type="common">Kanglang fish</name>
    <name type="synonym">Barilius grahami</name>
    <dbReference type="NCBI Taxonomy" id="495550"/>
    <lineage>
        <taxon>Eukaryota</taxon>
        <taxon>Metazoa</taxon>
        <taxon>Chordata</taxon>
        <taxon>Craniata</taxon>
        <taxon>Vertebrata</taxon>
        <taxon>Euteleostomi</taxon>
        <taxon>Actinopterygii</taxon>
        <taxon>Neopterygii</taxon>
        <taxon>Teleostei</taxon>
        <taxon>Ostariophysi</taxon>
        <taxon>Cypriniformes</taxon>
        <taxon>Xenocyprididae</taxon>
        <taxon>Xenocypridinae</taxon>
        <taxon>Xenocypridinae incertae sedis</taxon>
        <taxon>Anabarilius</taxon>
    </lineage>
</organism>
<keyword evidence="2" id="KW-0812">Transmembrane</keyword>
<keyword evidence="2" id="KW-0472">Membrane</keyword>
<proteinExistence type="predicted"/>
<comment type="caution">
    <text evidence="3">The sequence shown here is derived from an EMBL/GenBank/DDBJ whole genome shotgun (WGS) entry which is preliminary data.</text>
</comment>
<accession>A0A3N0XSD1</accession>
<gene>
    <name evidence="3" type="ORF">DPX16_13601</name>
</gene>
<sequence>MTGMVVGVSIALTCIVICVLILACRSKTRKSSTAKSIRQAGGQTPPTAVRMANESQAESVEVMMPMMRENFIDAKGGTNLIINSYGPVKNTTEKKRMKRWNFFKRDDKDVKKVSSPSYSYHQGAVLLCYTETSPQHPPSSLQGLFGPTGGDSEGSHSSEGSHETGDSGRYSHDDTEATNLSLGVGSRPASLQGEESEASDEVTEKEPMTEVTETTLQQQDMMEPRPV</sequence>
<feature type="compositionally biased region" description="Polar residues" evidence="1">
    <location>
        <begin position="211"/>
        <end position="220"/>
    </location>
</feature>
<keyword evidence="4" id="KW-1185">Reference proteome</keyword>
<feature type="compositionally biased region" description="Polar residues" evidence="1">
    <location>
        <begin position="131"/>
        <end position="142"/>
    </location>
</feature>
<feature type="compositionally biased region" description="Basic and acidic residues" evidence="1">
    <location>
        <begin position="153"/>
        <end position="175"/>
    </location>
</feature>
<protein>
    <submittedName>
        <fullName evidence="3">Protogenin A</fullName>
    </submittedName>
</protein>
<evidence type="ECO:0000256" key="2">
    <source>
        <dbReference type="SAM" id="Phobius"/>
    </source>
</evidence>
<feature type="region of interest" description="Disordered" evidence="1">
    <location>
        <begin position="131"/>
        <end position="227"/>
    </location>
</feature>
<evidence type="ECO:0000313" key="3">
    <source>
        <dbReference type="EMBL" id="ROJ29157.1"/>
    </source>
</evidence>
<dbReference type="AlphaFoldDB" id="A0A3N0XSD1"/>
<evidence type="ECO:0000256" key="1">
    <source>
        <dbReference type="SAM" id="MobiDB-lite"/>
    </source>
</evidence>
<dbReference type="EMBL" id="RJVU01062584">
    <property type="protein sequence ID" value="ROJ29157.1"/>
    <property type="molecule type" value="Genomic_DNA"/>
</dbReference>
<name>A0A3N0XSD1_ANAGA</name>
<dbReference type="OrthoDB" id="9804811at2759"/>